<dbReference type="InterPro" id="IPR050562">
    <property type="entry name" value="FAD_mOase_fung"/>
</dbReference>
<dbReference type="Gene3D" id="3.50.50.60">
    <property type="entry name" value="FAD/NAD(P)-binding domain"/>
    <property type="match status" value="1"/>
</dbReference>
<dbReference type="SUPFAM" id="SSF51905">
    <property type="entry name" value="FAD/NAD(P)-binding domain"/>
    <property type="match status" value="1"/>
</dbReference>
<reference evidence="2" key="2">
    <citation type="submission" date="2011-03" db="EMBL/GenBank/DDBJ databases">
        <title>Annotation of Magnaporthe poae ATCC 64411.</title>
        <authorList>
            <person name="Ma L.-J."/>
            <person name="Dead R."/>
            <person name="Young S.K."/>
            <person name="Zeng Q."/>
            <person name="Gargeya S."/>
            <person name="Fitzgerald M."/>
            <person name="Haas B."/>
            <person name="Abouelleil A."/>
            <person name="Alvarado L."/>
            <person name="Arachchi H.M."/>
            <person name="Berlin A."/>
            <person name="Brown A."/>
            <person name="Chapman S.B."/>
            <person name="Chen Z."/>
            <person name="Dunbar C."/>
            <person name="Freedman E."/>
            <person name="Gearin G."/>
            <person name="Gellesch M."/>
            <person name="Goldberg J."/>
            <person name="Griggs A."/>
            <person name="Gujja S."/>
            <person name="Heiman D."/>
            <person name="Howarth C."/>
            <person name="Larson L."/>
            <person name="Lui A."/>
            <person name="MacDonald P.J.P."/>
            <person name="Mehta T."/>
            <person name="Montmayeur A."/>
            <person name="Murphy C."/>
            <person name="Neiman D."/>
            <person name="Pearson M."/>
            <person name="Priest M."/>
            <person name="Roberts A."/>
            <person name="Saif S."/>
            <person name="Shea T."/>
            <person name="Shenoy N."/>
            <person name="Sisk P."/>
            <person name="Stolte C."/>
            <person name="Sykes S."/>
            <person name="Yandava C."/>
            <person name="Wortman J."/>
            <person name="Nusbaum C."/>
            <person name="Birren B."/>
        </authorList>
    </citation>
    <scope>NUCLEOTIDE SEQUENCE</scope>
    <source>
        <strain evidence="2">ATCC 64411</strain>
    </source>
</reference>
<dbReference type="OrthoDB" id="16820at2759"/>
<evidence type="ECO:0000313" key="2">
    <source>
        <dbReference type="EMBL" id="KLU92340.1"/>
    </source>
</evidence>
<evidence type="ECO:0008006" key="3">
    <source>
        <dbReference type="Google" id="ProtNLM"/>
    </source>
</evidence>
<accession>A0A0H2U7R0</accession>
<proteinExistence type="predicted"/>
<dbReference type="GO" id="GO:0004497">
    <property type="term" value="F:monooxygenase activity"/>
    <property type="evidence" value="ECO:0007669"/>
    <property type="project" value="InterPro"/>
</dbReference>
<dbReference type="PRINTS" id="PR00420">
    <property type="entry name" value="RNGMNOXGNASE"/>
</dbReference>
<comment type="cofactor">
    <cofactor evidence="1">
        <name>FAD</name>
        <dbReference type="ChEBI" id="CHEBI:57692"/>
    </cofactor>
</comment>
<reference evidence="2" key="1">
    <citation type="submission" date="2010-05" db="EMBL/GenBank/DDBJ databases">
        <title>The Genome Sequence of Magnaporthe poae strain ATCC 64411.</title>
        <authorList>
            <consortium name="The Broad Institute Genome Sequencing Platform"/>
            <consortium name="Broad Institute Genome Sequencing Center for Infectious Disease"/>
            <person name="Ma L.-J."/>
            <person name="Dead R."/>
            <person name="Young S."/>
            <person name="Zeng Q."/>
            <person name="Koehrsen M."/>
            <person name="Alvarado L."/>
            <person name="Berlin A."/>
            <person name="Chapman S.B."/>
            <person name="Chen Z."/>
            <person name="Freedman E."/>
            <person name="Gellesch M."/>
            <person name="Goldberg J."/>
            <person name="Griggs A."/>
            <person name="Gujja S."/>
            <person name="Heilman E.R."/>
            <person name="Heiman D."/>
            <person name="Hepburn T."/>
            <person name="Howarth C."/>
            <person name="Jen D."/>
            <person name="Larson L."/>
            <person name="Mehta T."/>
            <person name="Neiman D."/>
            <person name="Pearson M."/>
            <person name="Roberts A."/>
            <person name="Saif S."/>
            <person name="Shea T."/>
            <person name="Shenoy N."/>
            <person name="Sisk P."/>
            <person name="Stolte C."/>
            <person name="Sykes S."/>
            <person name="Walk T."/>
            <person name="White J."/>
            <person name="Yandava C."/>
            <person name="Haas B."/>
            <person name="Nusbaum C."/>
            <person name="Birren B."/>
        </authorList>
    </citation>
    <scope>NUCLEOTIDE SEQUENCE</scope>
    <source>
        <strain evidence="2">ATCC 64411</strain>
    </source>
</reference>
<name>A0A0H2U7R0_MAGP6</name>
<dbReference type="InterPro" id="IPR036188">
    <property type="entry name" value="FAD/NAD-bd_sf"/>
</dbReference>
<organism evidence="2">
    <name type="scientific">Magnaporthiopsis poae (strain ATCC 64411 / 73-15)</name>
    <name type="common">Kentucky bluegrass fungus</name>
    <name type="synonym">Magnaporthe poae</name>
    <dbReference type="NCBI Taxonomy" id="644358"/>
    <lineage>
        <taxon>Eukaryota</taxon>
        <taxon>Fungi</taxon>
        <taxon>Dikarya</taxon>
        <taxon>Ascomycota</taxon>
        <taxon>Pezizomycotina</taxon>
        <taxon>Sordariomycetes</taxon>
        <taxon>Sordariomycetidae</taxon>
        <taxon>Magnaporthales</taxon>
        <taxon>Magnaporthaceae</taxon>
        <taxon>Magnaporthiopsis</taxon>
    </lineage>
</organism>
<dbReference type="VEuPathDB" id="FungiDB:MAPG_11286"/>
<feature type="non-terminal residue" evidence="2">
    <location>
        <position position="463"/>
    </location>
</feature>
<dbReference type="PANTHER" id="PTHR47356:SF2">
    <property type="entry name" value="FAD-BINDING DOMAIN-CONTAINING PROTEIN-RELATED"/>
    <property type="match status" value="1"/>
</dbReference>
<protein>
    <recommendedName>
        <fullName evidence="3">FAD-binding domain-containing protein</fullName>
    </recommendedName>
</protein>
<dbReference type="AlphaFoldDB" id="A0A0H2U7R0"/>
<gene>
    <name evidence="2" type="ORF">MAPG_11286</name>
</gene>
<evidence type="ECO:0000256" key="1">
    <source>
        <dbReference type="ARBA" id="ARBA00001974"/>
    </source>
</evidence>
<dbReference type="EMBL" id="GL876980">
    <property type="protein sequence ID" value="KLU92340.1"/>
    <property type="molecule type" value="Genomic_DNA"/>
</dbReference>
<sequence length="463" mass="50990">MGFKAVIVGGGVGGLALANMLEQLEVEYVLLEAYGDFSPQAGASIGMLPNGLRILEQLGCRSGFSEGVDNFSDALVQRFAGGIEFNDRQVLLRALHANIKDKKRLLLGKKVIKVTTGEKSAVVETQDGDRYEGDVVIGLDGIWSTVRSEMRREAAEKSPGYFPDDEWKRVPIHCKCMFGISRPNKAIQPGTMTQVINRGFLYLVLGGPGGRVFFFLSEKLPKTLYGPETPRYSKEESVAFAEAHRQDVIIDDCTFGDIWDNVIAYSVTPLHEYAFDQWHYGRIITLGDAAHKRSLTAEHLPTYLTQVDPVAGQGGNAALESVAAFTNALMKRLDRLPADDPSAALPLADIEAILRETQATRHERARRIVRVSHEMQDAFAKTSWLGMQLTHLAPWIIDKESLLEKWAVNVTEAVKVERLPDRSLPHVVPFTTDLPAKPISPSSGLVKLERGLVGAALAALCWL</sequence>
<dbReference type="PANTHER" id="PTHR47356">
    <property type="entry name" value="FAD-DEPENDENT MONOOXYGENASE ASQG-RELATED"/>
    <property type="match status" value="1"/>
</dbReference>